<dbReference type="CDD" id="cd03275">
    <property type="entry name" value="ABC_SMC1_euk"/>
    <property type="match status" value="2"/>
</dbReference>
<evidence type="ECO:0000256" key="13">
    <source>
        <dbReference type="ARBA" id="ARBA00023136"/>
    </source>
</evidence>
<evidence type="ECO:0000256" key="16">
    <source>
        <dbReference type="SAM" id="Coils"/>
    </source>
</evidence>
<dbReference type="GO" id="GO:0046943">
    <property type="term" value="F:carboxylic acid transmembrane transporter activity"/>
    <property type="evidence" value="ECO:0007669"/>
    <property type="project" value="UniProtKB-ARBA"/>
</dbReference>
<evidence type="ECO:0000256" key="5">
    <source>
        <dbReference type="ARBA" id="ARBA00008335"/>
    </source>
</evidence>
<dbReference type="EMBL" id="JAAABM010000017">
    <property type="protein sequence ID" value="KAF7672126.1"/>
    <property type="molecule type" value="Genomic_DNA"/>
</dbReference>
<dbReference type="Gene3D" id="3.30.70.1620">
    <property type="match status" value="1"/>
</dbReference>
<evidence type="ECO:0000313" key="21">
    <source>
        <dbReference type="Proteomes" id="UP000596902"/>
    </source>
</evidence>
<dbReference type="GO" id="GO:0051301">
    <property type="term" value="P:cell division"/>
    <property type="evidence" value="ECO:0007669"/>
    <property type="project" value="UniProtKB-KW"/>
</dbReference>
<dbReference type="SUPFAM" id="SSF103473">
    <property type="entry name" value="MFS general substrate transporter"/>
    <property type="match status" value="1"/>
</dbReference>
<dbReference type="Gene3D" id="1.20.1250.20">
    <property type="entry name" value="MFS general substrate transporter like domains"/>
    <property type="match status" value="1"/>
</dbReference>
<dbReference type="InterPro" id="IPR036277">
    <property type="entry name" value="SMC_hinge_sf"/>
</dbReference>
<evidence type="ECO:0000256" key="14">
    <source>
        <dbReference type="ARBA" id="ARBA00023242"/>
    </source>
</evidence>
<dbReference type="Gene3D" id="1.20.1060.20">
    <property type="match status" value="1"/>
</dbReference>
<gene>
    <name evidence="20" type="ORF">GT037_009636</name>
</gene>
<feature type="non-terminal residue" evidence="20">
    <location>
        <position position="1"/>
    </location>
</feature>
<dbReference type="Gene3D" id="3.40.50.300">
    <property type="entry name" value="P-loop containing nucleotide triphosphate hydrolases"/>
    <property type="match status" value="2"/>
</dbReference>
<evidence type="ECO:0000256" key="2">
    <source>
        <dbReference type="ARBA" id="ARBA00004127"/>
    </source>
</evidence>
<comment type="caution">
    <text evidence="20">The sequence shown here is derived from an EMBL/GenBank/DDBJ whole genome shotgun (WGS) entry which is preliminary data.</text>
</comment>
<feature type="transmembrane region" description="Helical" evidence="18">
    <location>
        <begin position="1675"/>
        <end position="1699"/>
    </location>
</feature>
<feature type="coiled-coil region" evidence="16">
    <location>
        <begin position="724"/>
        <end position="827"/>
    </location>
</feature>
<dbReference type="GO" id="GO:0016020">
    <property type="term" value="C:membrane"/>
    <property type="evidence" value="ECO:0007669"/>
    <property type="project" value="UniProtKB-ARBA"/>
</dbReference>
<dbReference type="GO" id="GO:0008278">
    <property type="term" value="C:cohesin complex"/>
    <property type="evidence" value="ECO:0007669"/>
    <property type="project" value="InterPro"/>
</dbReference>
<feature type="transmembrane region" description="Helical" evidence="18">
    <location>
        <begin position="1738"/>
        <end position="1763"/>
    </location>
</feature>
<dbReference type="SUPFAM" id="SSF75553">
    <property type="entry name" value="Smc hinge domain"/>
    <property type="match status" value="1"/>
</dbReference>
<comment type="similarity">
    <text evidence="4">Belongs to the SMC family. SMC1 subfamily.</text>
</comment>
<evidence type="ECO:0000256" key="8">
    <source>
        <dbReference type="ARBA" id="ARBA00022618"/>
    </source>
</evidence>
<dbReference type="SMART" id="SM00968">
    <property type="entry name" value="SMC_hinge"/>
    <property type="match status" value="1"/>
</dbReference>
<evidence type="ECO:0000256" key="3">
    <source>
        <dbReference type="ARBA" id="ARBA00004286"/>
    </source>
</evidence>
<keyword evidence="8" id="KW-0132">Cell division</keyword>
<feature type="transmembrane region" description="Helical" evidence="18">
    <location>
        <begin position="1506"/>
        <end position="1527"/>
    </location>
</feature>
<dbReference type="GO" id="GO:0007062">
    <property type="term" value="P:sister chromatid cohesion"/>
    <property type="evidence" value="ECO:0007669"/>
    <property type="project" value="InterPro"/>
</dbReference>
<evidence type="ECO:0000256" key="17">
    <source>
        <dbReference type="SAM" id="MobiDB-lite"/>
    </source>
</evidence>
<dbReference type="PROSITE" id="PS50850">
    <property type="entry name" value="MFS"/>
    <property type="match status" value="1"/>
</dbReference>
<evidence type="ECO:0000256" key="6">
    <source>
        <dbReference type="ARBA" id="ARBA00022448"/>
    </source>
</evidence>
<dbReference type="InterPro" id="IPR011701">
    <property type="entry name" value="MFS"/>
</dbReference>
<evidence type="ECO:0000256" key="7">
    <source>
        <dbReference type="ARBA" id="ARBA00022454"/>
    </source>
</evidence>
<evidence type="ECO:0000256" key="4">
    <source>
        <dbReference type="ARBA" id="ARBA00005597"/>
    </source>
</evidence>
<dbReference type="InterPro" id="IPR020846">
    <property type="entry name" value="MFS_dom"/>
</dbReference>
<proteinExistence type="inferred from homology"/>
<evidence type="ECO:0000256" key="1">
    <source>
        <dbReference type="ARBA" id="ARBA00004123"/>
    </source>
</evidence>
<keyword evidence="13 18" id="KW-0472">Membrane</keyword>
<feature type="transmembrane region" description="Helical" evidence="18">
    <location>
        <begin position="1769"/>
        <end position="1794"/>
    </location>
</feature>
<dbReference type="Gene3D" id="1.20.1720.10">
    <property type="entry name" value="Multidrug resistance protein D"/>
    <property type="match status" value="1"/>
</dbReference>
<dbReference type="InterPro" id="IPR027417">
    <property type="entry name" value="P-loop_NTPase"/>
</dbReference>
<keyword evidence="15" id="KW-0131">Cell cycle</keyword>
<keyword evidence="14" id="KW-0539">Nucleus</keyword>
<keyword evidence="7" id="KW-0158">Chromosome</keyword>
<keyword evidence="11 18" id="KW-1133">Transmembrane helix</keyword>
<dbReference type="Pfam" id="PF07690">
    <property type="entry name" value="MFS_1"/>
    <property type="match status" value="1"/>
</dbReference>
<dbReference type="FunFam" id="1.20.1720.10:FF:000013">
    <property type="entry name" value="Related to multidrug resistance proteins"/>
    <property type="match status" value="1"/>
</dbReference>
<feature type="transmembrane region" description="Helical" evidence="18">
    <location>
        <begin position="1711"/>
        <end position="1731"/>
    </location>
</feature>
<dbReference type="GO" id="GO:0003677">
    <property type="term" value="F:DNA binding"/>
    <property type="evidence" value="ECO:0007669"/>
    <property type="project" value="TreeGrafter"/>
</dbReference>
<feature type="domain" description="Major facilitator superfamily (MFS) profile" evidence="19">
    <location>
        <begin position="1416"/>
        <end position="1902"/>
    </location>
</feature>
<evidence type="ECO:0000256" key="11">
    <source>
        <dbReference type="ARBA" id="ARBA00022989"/>
    </source>
</evidence>
<feature type="transmembrane region" description="Helical" evidence="18">
    <location>
        <begin position="1876"/>
        <end position="1898"/>
    </location>
</feature>
<feature type="coiled-coil region" evidence="16">
    <location>
        <begin position="443"/>
        <end position="519"/>
    </location>
</feature>
<feature type="transmembrane region" description="Helical" evidence="18">
    <location>
        <begin position="1567"/>
        <end position="1588"/>
    </location>
</feature>
<reference evidence="20" key="1">
    <citation type="submission" date="2020-01" db="EMBL/GenBank/DDBJ databases">
        <authorList>
            <person name="Feng Z.H.Z."/>
        </authorList>
    </citation>
    <scope>NUCLEOTIDE SEQUENCE</scope>
    <source>
        <strain evidence="20">CBS107.38</strain>
    </source>
</reference>
<dbReference type="PANTHER" id="PTHR18937">
    <property type="entry name" value="STRUCTURAL MAINTENANCE OF CHROMOSOMES SMC FAMILY MEMBER"/>
    <property type="match status" value="1"/>
</dbReference>
<accession>A0A8H7AV28</accession>
<dbReference type="SUPFAM" id="SSF52540">
    <property type="entry name" value="P-loop containing nucleoside triphosphate hydrolases"/>
    <property type="match status" value="1"/>
</dbReference>
<evidence type="ECO:0000259" key="19">
    <source>
        <dbReference type="PROSITE" id="PS50850"/>
    </source>
</evidence>
<keyword evidence="10" id="KW-0498">Mitosis</keyword>
<feature type="region of interest" description="Disordered" evidence="17">
    <location>
        <begin position="1340"/>
        <end position="1360"/>
    </location>
</feature>
<dbReference type="GO" id="GO:0005524">
    <property type="term" value="F:ATP binding"/>
    <property type="evidence" value="ECO:0007669"/>
    <property type="project" value="InterPro"/>
</dbReference>
<dbReference type="PANTHER" id="PTHR18937:SF12">
    <property type="entry name" value="STRUCTURAL MAINTENANCE OF CHROMOSOMES PROTEIN"/>
    <property type="match status" value="1"/>
</dbReference>
<dbReference type="GO" id="GO:0016887">
    <property type="term" value="F:ATP hydrolysis activity"/>
    <property type="evidence" value="ECO:0007669"/>
    <property type="project" value="InterPro"/>
</dbReference>
<feature type="coiled-coil region" evidence="16">
    <location>
        <begin position="873"/>
        <end position="970"/>
    </location>
</feature>
<feature type="region of interest" description="Disordered" evidence="17">
    <location>
        <begin position="89"/>
        <end position="127"/>
    </location>
</feature>
<dbReference type="Pfam" id="PF02463">
    <property type="entry name" value="SMC_N"/>
    <property type="match status" value="2"/>
</dbReference>
<dbReference type="InterPro" id="IPR036259">
    <property type="entry name" value="MFS_trans_sf"/>
</dbReference>
<feature type="region of interest" description="Disordered" evidence="17">
    <location>
        <begin position="698"/>
        <end position="718"/>
    </location>
</feature>
<keyword evidence="12 16" id="KW-0175">Coiled coil</keyword>
<dbReference type="InterPro" id="IPR003395">
    <property type="entry name" value="RecF/RecN/SMC_N"/>
</dbReference>
<reference evidence="20" key="2">
    <citation type="submission" date="2020-08" db="EMBL/GenBank/DDBJ databases">
        <title>Draft Genome Sequence of Cumin Blight Pathogen Alternaria burnsii.</title>
        <authorList>
            <person name="Feng Z."/>
        </authorList>
    </citation>
    <scope>NUCLEOTIDE SEQUENCE</scope>
    <source>
        <strain evidence="20">CBS107.38</strain>
    </source>
</reference>
<evidence type="ECO:0000256" key="15">
    <source>
        <dbReference type="ARBA" id="ARBA00023306"/>
    </source>
</evidence>
<organism evidence="20 21">
    <name type="scientific">Alternaria burnsii</name>
    <dbReference type="NCBI Taxonomy" id="1187904"/>
    <lineage>
        <taxon>Eukaryota</taxon>
        <taxon>Fungi</taxon>
        <taxon>Dikarya</taxon>
        <taxon>Ascomycota</taxon>
        <taxon>Pezizomycotina</taxon>
        <taxon>Dothideomycetes</taxon>
        <taxon>Pleosporomycetidae</taxon>
        <taxon>Pleosporales</taxon>
        <taxon>Pleosporineae</taxon>
        <taxon>Pleosporaceae</taxon>
        <taxon>Alternaria</taxon>
        <taxon>Alternaria sect. Alternaria</taxon>
    </lineage>
</organism>
<evidence type="ECO:0000256" key="12">
    <source>
        <dbReference type="ARBA" id="ARBA00023054"/>
    </source>
</evidence>
<comment type="subcellular location">
    <subcellularLocation>
        <location evidence="3">Chromosome</location>
    </subcellularLocation>
    <subcellularLocation>
        <location evidence="2">Endomembrane system</location>
        <topology evidence="2">Multi-pass membrane protein</topology>
    </subcellularLocation>
    <subcellularLocation>
        <location evidence="1">Nucleus</location>
    </subcellularLocation>
</comment>
<evidence type="ECO:0000313" key="20">
    <source>
        <dbReference type="EMBL" id="KAF7672126.1"/>
    </source>
</evidence>
<dbReference type="GO" id="GO:0005634">
    <property type="term" value="C:nucleus"/>
    <property type="evidence" value="ECO:0007669"/>
    <property type="project" value="UniProtKB-SubCell"/>
</dbReference>
<feature type="region of interest" description="Disordered" evidence="17">
    <location>
        <begin position="225"/>
        <end position="253"/>
    </location>
</feature>
<name>A0A8H7AV28_9PLEO</name>
<feature type="transmembrane region" description="Helical" evidence="18">
    <location>
        <begin position="1539"/>
        <end position="1561"/>
    </location>
</feature>
<dbReference type="InterPro" id="IPR010935">
    <property type="entry name" value="SMC_hinge"/>
</dbReference>
<dbReference type="RefSeq" id="XP_038782484.1">
    <property type="nucleotide sequence ID" value="XM_038934683.1"/>
</dbReference>
<protein>
    <submittedName>
        <fullName evidence="20">Structural maintenance of chromosomes protein 1</fullName>
    </submittedName>
</protein>
<sequence length="1918" mass="215882">VSRNSTAIMGKLVRLEIYNFKSYRGRHTLLFGDSYFTSIIGPNGSGKSNSMDAISFVLGVRSSHLRSEKLKDMVYRGRIIQEARINADGTVTGADGDAGGGDANGNSNGDSQDNGDSQASTQRNDPQNAWVKAVFEDDAEQTHEWQRTITSSGSSEYRINNRVVTQKQYGEALEEHSILVKARNFLVFQGDVEKLATTAPEQLTLQVERISGSLEQKAEYDRLKEESEAATEDNAKHLHERRGINGELKTYQEQKAEADEYEKKLAERDEAIVTKNLWKLYLDQQVMEKARNKIASHQEELKEHKRSVEKYHQRHEAERQAEAKIRRDLTKTDRNTKAKEKEIEDASNELAPIEEKIRLSNETRRKYESRLDELRKKRDAEKKAVEKCQKDLDLVQKAEKKWEDDFKAAAQNQGRELSEQDLQEYGRLRSDVTKRTHGDQMQIDKLRREVETDRDQVKNLQQSVDSHEKAIEKLNADISKLEERQQASKTQIRDLESARAAKQQELDRLQADRKQIEMQYYEKNQLLQEVLKQLSIVEGSRRESRKQQEARRTIDRLKTRFGSEKVHGRYKDLITPKMQKYRKAIGRVLGHQMDTVIVDTEATAKSCIEYLKAERIGVMSFNPLDSIQIQAVDPQLKGMHEGMRLAIDCINYEPKHERAMTAACGNTMICNTEKLAKELRYQRRIEVKAVTLDGRVIGKGGTQTGGELDRDDDSSEQQWDERSYQALLDKKNRYEEELRALPKQDRQYTQEQALQVELLDLEEQITRAKEEARALGRNIDSLKKELAHHKSELKGVRPNYEKQAQRLQNREAELESYQDSVNQVNDQVFAAFCQRLGYESIRDYEAQQGTVQQEAAEKRLEFSKQRSRLQYLMKQVDSSHRGVEERLKQAEEEIKRKTADISELEAKQEELQNARDVLQAELETLQDQRTRLEQKLAERVAAVKEARRTLDQRNEKVKNVLKEVDEEDAKIKSSATNRYNVLKECRVNEIKIPLTEDSKPLTSLPMTDMPRPDADAMDVDEDTDSTQIQPAEVDDYGIDVDFDELDEELKTEIVEILETEDEQDDRVKSQKLKAAESKLTDVIANLETDINKATPNMRAAERLAATETRLKAIDEAFAETRKRAAAAKKAFEEVKTRRYDLFMKAFNHISENIGGTYKDLTKSPQFPLGGQAYLDMEDSTEPYLAGLKYHAMPPLKRFRDMEHLSGGEKTIAALALLFAIHSYQPSPFFVLDEVDAALDNVNVSRVAKYVREHASPGMQFIVISLKAGFFQESETLVGVMRDQGKMTSKYLSLDVIAEISTCLVFRNESATILRRLMMIVFHEFKLSTVRRCMHNPDPAIMTPDIPHKDRPVKPVSETSPLLPKPTGDAQVIDVQTGIAPEGVHAEDGGDVERQVSHGDAFKHQGLPEVRKRMKYIFPAIAIGVFLSSADQTLVITTYGTIGTDLHALSSTSWIATGYFLTLSAFQPLYGKLSDIFGRKQCLLSAYLIFGVGSVGCGLARNIGELVAARAFAGVGGGGMSVCTSILLSDIVSLRERGQWQGYVNLVYAFGASAGAPLGGLLADSIGWRWAFLAQGPMCAMAFIAVALVLELPKQDQSHWKEKVKRIDFLGAVILIFAVFGLLIGLDRGSNVSWNNPITIAGLASTPLFVVFVLVEKYVATHPFAPGRIILNKTLFACYLCNFFSFGGWLAALFFIPLYWQVMGDYSASKAGLFLVPSIILGVSGSLFSGFYMRRTAKYYWITVIAYTNLMIGLSLILLFAGLIMESLPAMVVATCVCSFSNGIGVTTTLIGLIANASHTDQAVATACSYLFRSLGSVFGVSMCATAFNQTLRRSLQEKLQGDDAAEIADRVRAGLAYYKGLDPALKSIVKECYGQATRAALCVGIVLVAGSAIFAWFIKEKSLEDSKSRSADPEIAEE</sequence>
<keyword evidence="9 18" id="KW-0812">Transmembrane</keyword>
<evidence type="ECO:0000256" key="9">
    <source>
        <dbReference type="ARBA" id="ARBA00022692"/>
    </source>
</evidence>
<feature type="compositionally biased region" description="Low complexity" evidence="17">
    <location>
        <begin position="104"/>
        <end position="118"/>
    </location>
</feature>
<dbReference type="Pfam" id="PF06470">
    <property type="entry name" value="SMC_hinge"/>
    <property type="match status" value="1"/>
</dbReference>
<feature type="transmembrane region" description="Helical" evidence="18">
    <location>
        <begin position="1608"/>
        <end position="1625"/>
    </location>
</feature>
<keyword evidence="6" id="KW-0813">Transport</keyword>
<dbReference type="Proteomes" id="UP000596902">
    <property type="component" value="Unassembled WGS sequence"/>
</dbReference>
<evidence type="ECO:0000256" key="18">
    <source>
        <dbReference type="SAM" id="Phobius"/>
    </source>
</evidence>
<comment type="similarity">
    <text evidence="5">Belongs to the major facilitator superfamily.</text>
</comment>
<evidence type="ECO:0000256" key="10">
    <source>
        <dbReference type="ARBA" id="ARBA00022776"/>
    </source>
</evidence>
<dbReference type="GeneID" id="62207861"/>
<dbReference type="CDD" id="cd17502">
    <property type="entry name" value="MFS_Azr1_MDR_like"/>
    <property type="match status" value="1"/>
</dbReference>
<dbReference type="InterPro" id="IPR028468">
    <property type="entry name" value="Smc1_ABC"/>
</dbReference>
<dbReference type="GO" id="GO:0012505">
    <property type="term" value="C:endomembrane system"/>
    <property type="evidence" value="ECO:0007669"/>
    <property type="project" value="UniProtKB-SubCell"/>
</dbReference>
<feature type="transmembrane region" description="Helical" evidence="18">
    <location>
        <begin position="1637"/>
        <end position="1654"/>
    </location>
</feature>
<keyword evidence="21" id="KW-1185">Reference proteome</keyword>